<dbReference type="AlphaFoldDB" id="A0A6M3J7K2"/>
<sequence>MPRAPYHGGKSVIYGSTTGTGDAVVMISLSAWSLDKATDTVEVTAFGDTNKVYVQGLPDIKGTIAGYFDSGADALFDAAESSDGIKLYLYPSSLCPTVYHYGPAWVSASIATDVKGAVTVSGSFVGSGAWSRKP</sequence>
<organism evidence="1">
    <name type="scientific">viral metagenome</name>
    <dbReference type="NCBI Taxonomy" id="1070528"/>
    <lineage>
        <taxon>unclassified sequences</taxon>
        <taxon>metagenomes</taxon>
        <taxon>organismal metagenomes</taxon>
    </lineage>
</organism>
<protein>
    <submittedName>
        <fullName evidence="1">Putative structural protein</fullName>
    </submittedName>
</protein>
<accession>A0A6M3J7K2</accession>
<gene>
    <name evidence="1" type="ORF">MM415B00382_0054</name>
</gene>
<dbReference type="EMBL" id="MT141542">
    <property type="protein sequence ID" value="QJA65664.1"/>
    <property type="molecule type" value="Genomic_DNA"/>
</dbReference>
<name>A0A6M3J7K2_9ZZZZ</name>
<proteinExistence type="predicted"/>
<evidence type="ECO:0000313" key="1">
    <source>
        <dbReference type="EMBL" id="QJA65664.1"/>
    </source>
</evidence>
<reference evidence="1" key="1">
    <citation type="submission" date="2020-03" db="EMBL/GenBank/DDBJ databases">
        <title>The deep terrestrial virosphere.</title>
        <authorList>
            <person name="Holmfeldt K."/>
            <person name="Nilsson E."/>
            <person name="Simone D."/>
            <person name="Lopez-Fernandez M."/>
            <person name="Wu X."/>
            <person name="de Brujin I."/>
            <person name="Lundin D."/>
            <person name="Andersson A."/>
            <person name="Bertilsson S."/>
            <person name="Dopson M."/>
        </authorList>
    </citation>
    <scope>NUCLEOTIDE SEQUENCE</scope>
    <source>
        <strain evidence="1">MM415B00382</strain>
    </source>
</reference>